<protein>
    <submittedName>
        <fullName evidence="1">Uncharacterized protein</fullName>
    </submittedName>
</protein>
<gene>
    <name evidence="1" type="ORF">SCOCK_70190</name>
</gene>
<dbReference type="RefSeq" id="WP_251499937.1">
    <property type="nucleotide sequence ID" value="NZ_CAJSLV010000103.1"/>
</dbReference>
<dbReference type="EMBL" id="CAJSLV010000103">
    <property type="protein sequence ID" value="CAG6398506.1"/>
    <property type="molecule type" value="Genomic_DNA"/>
</dbReference>
<dbReference type="AlphaFoldDB" id="A0A9W4EBB2"/>
<sequence>MIVADNDTAPVPSDTFGKIELDYINPLVPGIVHPGPGHTARIEEETVEGSASS</sequence>
<reference evidence="1" key="1">
    <citation type="submission" date="2021-05" db="EMBL/GenBank/DDBJ databases">
        <authorList>
            <person name="Arsene-Ploetze F."/>
        </authorList>
    </citation>
    <scope>NUCLEOTIDE SEQUENCE</scope>
    <source>
        <strain evidence="1">DSM 42138</strain>
    </source>
</reference>
<evidence type="ECO:0000313" key="2">
    <source>
        <dbReference type="Proteomes" id="UP001152519"/>
    </source>
</evidence>
<name>A0A9W4EBB2_9ACTN</name>
<comment type="caution">
    <text evidence="1">The sequence shown here is derived from an EMBL/GenBank/DDBJ whole genome shotgun (WGS) entry which is preliminary data.</text>
</comment>
<proteinExistence type="predicted"/>
<accession>A0A9W4EBB2</accession>
<evidence type="ECO:0000313" key="1">
    <source>
        <dbReference type="EMBL" id="CAG6398506.1"/>
    </source>
</evidence>
<organism evidence="1 2">
    <name type="scientific">Actinacidiphila cocklensis</name>
    <dbReference type="NCBI Taxonomy" id="887465"/>
    <lineage>
        <taxon>Bacteria</taxon>
        <taxon>Bacillati</taxon>
        <taxon>Actinomycetota</taxon>
        <taxon>Actinomycetes</taxon>
        <taxon>Kitasatosporales</taxon>
        <taxon>Streptomycetaceae</taxon>
        <taxon>Actinacidiphila</taxon>
    </lineage>
</organism>
<keyword evidence="2" id="KW-1185">Reference proteome</keyword>
<dbReference type="Proteomes" id="UP001152519">
    <property type="component" value="Unassembled WGS sequence"/>
</dbReference>